<gene>
    <name evidence="1" type="ORF">GCM10023200_04350</name>
</gene>
<dbReference type="SUPFAM" id="SSF81606">
    <property type="entry name" value="PP2C-like"/>
    <property type="match status" value="1"/>
</dbReference>
<organism evidence="1 2">
    <name type="scientific">Actinomycetospora chlora</name>
    <dbReference type="NCBI Taxonomy" id="663608"/>
    <lineage>
        <taxon>Bacteria</taxon>
        <taxon>Bacillati</taxon>
        <taxon>Actinomycetota</taxon>
        <taxon>Actinomycetes</taxon>
        <taxon>Pseudonocardiales</taxon>
        <taxon>Pseudonocardiaceae</taxon>
        <taxon>Actinomycetospora</taxon>
    </lineage>
</organism>
<dbReference type="Gene3D" id="3.60.40.10">
    <property type="entry name" value="PPM-type phosphatase domain"/>
    <property type="match status" value="1"/>
</dbReference>
<dbReference type="RefSeq" id="WP_345410724.1">
    <property type="nucleotide sequence ID" value="NZ_BAABHO010000002.1"/>
</dbReference>
<reference evidence="2" key="1">
    <citation type="journal article" date="2019" name="Int. J. Syst. Evol. Microbiol.">
        <title>The Global Catalogue of Microorganisms (GCM) 10K type strain sequencing project: providing services to taxonomists for standard genome sequencing and annotation.</title>
        <authorList>
            <consortium name="The Broad Institute Genomics Platform"/>
            <consortium name="The Broad Institute Genome Sequencing Center for Infectious Disease"/>
            <person name="Wu L."/>
            <person name="Ma J."/>
        </authorList>
    </citation>
    <scope>NUCLEOTIDE SEQUENCE [LARGE SCALE GENOMIC DNA]</scope>
    <source>
        <strain evidence="2">JCM 17979</strain>
    </source>
</reference>
<evidence type="ECO:0000313" key="1">
    <source>
        <dbReference type="EMBL" id="GAA4775002.1"/>
    </source>
</evidence>
<accession>A0ABP9A691</accession>
<keyword evidence="2" id="KW-1185">Reference proteome</keyword>
<protein>
    <recommendedName>
        <fullName evidence="3">Protein phosphatase 2C-like protein</fullName>
    </recommendedName>
</protein>
<evidence type="ECO:0000313" key="2">
    <source>
        <dbReference type="Proteomes" id="UP001500928"/>
    </source>
</evidence>
<sequence length="268" mass="29282">MSPAALHVVSAELPAGDAPNEDRVRVGQNAVVVLDGASGSDTRVTVADYVDHLAAALIEVLDAEPDIPLPHALADAIRSTVAILRLMPGESPSSTVSIARRRDEEVDLLVLGDSPIYLGPDGELLTDDRLARLDLPSRTKAYERLRQGAGYDEKHREIVRAVRAEQLPLLNAPGGYWIAEARPEAGHEAVTHIVPANLPWLVMLTDGVDKPLCHLGIPVDDVARRDHDELQDLLHDLHEWEDNKDPAALELPRFKPHDDKTAAVVTFR</sequence>
<dbReference type="Proteomes" id="UP001500928">
    <property type="component" value="Unassembled WGS sequence"/>
</dbReference>
<proteinExistence type="predicted"/>
<dbReference type="EMBL" id="BAABHO010000002">
    <property type="protein sequence ID" value="GAA4775002.1"/>
    <property type="molecule type" value="Genomic_DNA"/>
</dbReference>
<dbReference type="InterPro" id="IPR036457">
    <property type="entry name" value="PPM-type-like_dom_sf"/>
</dbReference>
<comment type="caution">
    <text evidence="1">The sequence shown here is derived from an EMBL/GenBank/DDBJ whole genome shotgun (WGS) entry which is preliminary data.</text>
</comment>
<name>A0ABP9A691_9PSEU</name>
<evidence type="ECO:0008006" key="3">
    <source>
        <dbReference type="Google" id="ProtNLM"/>
    </source>
</evidence>